<evidence type="ECO:0000256" key="1">
    <source>
        <dbReference type="SAM" id="MobiDB-lite"/>
    </source>
</evidence>
<dbReference type="Proteomes" id="UP001595871">
    <property type="component" value="Unassembled WGS sequence"/>
</dbReference>
<evidence type="ECO:0000313" key="4">
    <source>
        <dbReference type="Proteomes" id="UP001595871"/>
    </source>
</evidence>
<sequence length="174" mass="18712">MTTDSSLWRQKSSYRAQGDACIHVARHLGSVHLTESGDPKGTVLRTTPPAWAALLRSVKAAHPHDRRAQDRPAHNRPAVGLTWSRAAPEDAVSPGPGIEIACGPGNLVHLRETDAPGTVVTTTRTGWDAFTQGVRAGEFDHFAEPDHPGPRSPHPVTAPGEHRPVRESDDDLSP</sequence>
<proteinExistence type="predicted"/>
<feature type="domain" description="DUF397" evidence="2">
    <location>
        <begin position="97"/>
        <end position="135"/>
    </location>
</feature>
<feature type="domain" description="DUF397" evidence="2">
    <location>
        <begin position="10"/>
        <end position="59"/>
    </location>
</feature>
<name>A0ABV8ND91_9ACTN</name>
<dbReference type="RefSeq" id="WP_200696385.1">
    <property type="nucleotide sequence ID" value="NZ_BAAAYA010000012.1"/>
</dbReference>
<gene>
    <name evidence="3" type="ORF">ACFO3R_30715</name>
</gene>
<dbReference type="Pfam" id="PF04149">
    <property type="entry name" value="DUF397"/>
    <property type="match status" value="2"/>
</dbReference>
<keyword evidence="4" id="KW-1185">Reference proteome</keyword>
<reference evidence="4" key="1">
    <citation type="journal article" date="2019" name="Int. J. Syst. Evol. Microbiol.">
        <title>The Global Catalogue of Microorganisms (GCM) 10K type strain sequencing project: providing services to taxonomists for standard genome sequencing and annotation.</title>
        <authorList>
            <consortium name="The Broad Institute Genomics Platform"/>
            <consortium name="The Broad Institute Genome Sequencing Center for Infectious Disease"/>
            <person name="Wu L."/>
            <person name="Ma J."/>
        </authorList>
    </citation>
    <scope>NUCLEOTIDE SEQUENCE [LARGE SCALE GENOMIC DNA]</scope>
    <source>
        <strain evidence="4">CCM 3243</strain>
    </source>
</reference>
<evidence type="ECO:0000259" key="2">
    <source>
        <dbReference type="Pfam" id="PF04149"/>
    </source>
</evidence>
<comment type="caution">
    <text evidence="3">The sequence shown here is derived from an EMBL/GenBank/DDBJ whole genome shotgun (WGS) entry which is preliminary data.</text>
</comment>
<feature type="region of interest" description="Disordered" evidence="1">
    <location>
        <begin position="61"/>
        <end position="81"/>
    </location>
</feature>
<organism evidence="3 4">
    <name type="scientific">Streptomyces flavovirens</name>
    <dbReference type="NCBI Taxonomy" id="52258"/>
    <lineage>
        <taxon>Bacteria</taxon>
        <taxon>Bacillati</taxon>
        <taxon>Actinomycetota</taxon>
        <taxon>Actinomycetes</taxon>
        <taxon>Kitasatosporales</taxon>
        <taxon>Streptomycetaceae</taxon>
        <taxon>Streptomyces</taxon>
    </lineage>
</organism>
<accession>A0ABV8ND91</accession>
<dbReference type="EMBL" id="JBHSCF010000056">
    <property type="protein sequence ID" value="MFC4190716.1"/>
    <property type="molecule type" value="Genomic_DNA"/>
</dbReference>
<protein>
    <submittedName>
        <fullName evidence="3">DUF397 domain-containing protein</fullName>
    </submittedName>
</protein>
<evidence type="ECO:0000313" key="3">
    <source>
        <dbReference type="EMBL" id="MFC4190716.1"/>
    </source>
</evidence>
<feature type="region of interest" description="Disordered" evidence="1">
    <location>
        <begin position="140"/>
        <end position="174"/>
    </location>
</feature>
<feature type="compositionally biased region" description="Basic and acidic residues" evidence="1">
    <location>
        <begin position="62"/>
        <end position="73"/>
    </location>
</feature>
<feature type="compositionally biased region" description="Basic and acidic residues" evidence="1">
    <location>
        <begin position="140"/>
        <end position="149"/>
    </location>
</feature>
<dbReference type="InterPro" id="IPR007278">
    <property type="entry name" value="DUF397"/>
</dbReference>